<feature type="domain" description="FAD-binding" evidence="1">
    <location>
        <begin position="20"/>
        <end position="217"/>
    </location>
</feature>
<dbReference type="InterPro" id="IPR011777">
    <property type="entry name" value="Geranylgeranyl_Rdtase_fam"/>
</dbReference>
<reference evidence="3" key="1">
    <citation type="submission" date="2014-11" db="EMBL/GenBank/DDBJ databases">
        <authorList>
            <person name="Zhu J."/>
            <person name="Qi W."/>
            <person name="Song R."/>
        </authorList>
    </citation>
    <scope>NUCLEOTIDE SEQUENCE</scope>
</reference>
<dbReference type="Gene3D" id="3.50.50.60">
    <property type="entry name" value="FAD/NAD(P)-binding domain"/>
    <property type="match status" value="1"/>
</dbReference>
<dbReference type="GO" id="GO:0071949">
    <property type="term" value="F:FAD binding"/>
    <property type="evidence" value="ECO:0007669"/>
    <property type="project" value="InterPro"/>
</dbReference>
<dbReference type="AlphaFoldDB" id="A0A1B1T913"/>
<feature type="domain" description="Digeranylgeranylglycerophospholipid reductase catalytic" evidence="2">
    <location>
        <begin position="220"/>
        <end position="285"/>
    </location>
</feature>
<organism evidence="3">
    <name type="scientific">uncultured Poseidoniia archaeon</name>
    <dbReference type="NCBI Taxonomy" id="1697135"/>
    <lineage>
        <taxon>Archaea</taxon>
        <taxon>Methanobacteriati</taxon>
        <taxon>Thermoplasmatota</taxon>
        <taxon>Candidatus Poseidoniia</taxon>
        <taxon>environmental samples</taxon>
    </lineage>
</organism>
<dbReference type="PANTHER" id="PTHR42685">
    <property type="entry name" value="GERANYLGERANYL DIPHOSPHATE REDUCTASE"/>
    <property type="match status" value="1"/>
</dbReference>
<evidence type="ECO:0000259" key="1">
    <source>
        <dbReference type="Pfam" id="PF01494"/>
    </source>
</evidence>
<dbReference type="PRINTS" id="PR00420">
    <property type="entry name" value="RNGMNOXGNASE"/>
</dbReference>
<dbReference type="NCBIfam" id="TIGR02032">
    <property type="entry name" value="GG-red-SF"/>
    <property type="match status" value="1"/>
</dbReference>
<dbReference type="InterPro" id="IPR036188">
    <property type="entry name" value="FAD/NAD-bd_sf"/>
</dbReference>
<dbReference type="GO" id="GO:0016628">
    <property type="term" value="F:oxidoreductase activity, acting on the CH-CH group of donors, NAD or NADP as acceptor"/>
    <property type="evidence" value="ECO:0007669"/>
    <property type="project" value="InterPro"/>
</dbReference>
<accession>A0A1B1T913</accession>
<dbReference type="Pfam" id="PF22578">
    <property type="entry name" value="GGR_cat"/>
    <property type="match status" value="1"/>
</dbReference>
<sequence>MEDWTKPIDVGPIPENNSHFDVIVVGGGPGGSAAASYNAMKGRKVLLLEKEVWPRDKICGDAVGGKSLRHVKELGVKVMIEKTPHFRVDSIIMSSSNGKNVKIDLPKEAFEKLEAGYSLPRIQFDYMMFKRATEIVLENGGSVVQGFSVNDVKIDEEVDVKKIVGVSGKTDEGEELSFTSLVTIGAGGYNCPVAKTITEKVHNEPMRDIEHYCGGYREYWTDVKGCEGDSGSIEIHFIDDVNPGYFWIFPVNEGTVNVGIGMVISEQRKQHGIKKSLKKMQKNVIENHPIFKKRFTGATLVEGTEKGWQLPFGSPRKNAPSHQPRRNAMAGAMCVGDAASLVDPFSGEGIGNALVSAKMTAEIFDHSVHSSGFSEESAEIYMEELWNKLGPELTNSYSLQKVVKKKWLMNWFMKKASKKEAIREMMTEMIAGKEASGGIYSKWFVVKSLLLP</sequence>
<proteinExistence type="predicted"/>
<evidence type="ECO:0000313" key="3">
    <source>
        <dbReference type="EMBL" id="ANV78772.1"/>
    </source>
</evidence>
<evidence type="ECO:0000259" key="2">
    <source>
        <dbReference type="Pfam" id="PF22578"/>
    </source>
</evidence>
<dbReference type="InterPro" id="IPR050407">
    <property type="entry name" value="Geranylgeranyl_reductase"/>
</dbReference>
<dbReference type="PANTHER" id="PTHR42685:SF22">
    <property type="entry name" value="CONDITIONED MEDIUM FACTOR RECEPTOR 1"/>
    <property type="match status" value="1"/>
</dbReference>
<dbReference type="Pfam" id="PF01494">
    <property type="entry name" value="FAD_binding_3"/>
    <property type="match status" value="1"/>
</dbReference>
<name>A0A1B1T913_9ARCH</name>
<dbReference type="EMBL" id="KP211800">
    <property type="protein sequence ID" value="ANV78772.1"/>
    <property type="molecule type" value="Genomic_DNA"/>
</dbReference>
<dbReference type="InterPro" id="IPR054715">
    <property type="entry name" value="GGR_cat"/>
</dbReference>
<reference evidence="3" key="2">
    <citation type="journal article" date="2015" name="ISME J.">
        <title>A new class of marine Euryarchaeota group II from the Mediterranean deep chlorophyll maximum.</title>
        <authorList>
            <person name="Martin-Cuadrado A.B."/>
            <person name="Garcia-Heredia I."/>
            <person name="Molto A.G."/>
            <person name="Lopez-Ubeda R."/>
            <person name="Kimes N."/>
            <person name="Lopez-Garcia P."/>
            <person name="Moreira D."/>
            <person name="Rodriguez-Valera F."/>
        </authorList>
    </citation>
    <scope>NUCLEOTIDE SEQUENCE</scope>
</reference>
<dbReference type="SUPFAM" id="SSF51905">
    <property type="entry name" value="FAD/NAD(P)-binding domain"/>
    <property type="match status" value="1"/>
</dbReference>
<protein>
    <submittedName>
        <fullName evidence="3">Geranylgeranyl reductase</fullName>
    </submittedName>
</protein>
<dbReference type="InterPro" id="IPR002938">
    <property type="entry name" value="FAD-bd"/>
</dbReference>